<dbReference type="Pfam" id="PF01724">
    <property type="entry name" value="DUF29"/>
    <property type="match status" value="1"/>
</dbReference>
<name>A0A926WIR3_9NOST</name>
<dbReference type="PANTHER" id="PTHR34235:SF3">
    <property type="entry name" value="SLR1203 PROTEIN"/>
    <property type="match status" value="1"/>
</dbReference>
<dbReference type="Proteomes" id="UP000662185">
    <property type="component" value="Unassembled WGS sequence"/>
</dbReference>
<dbReference type="AlphaFoldDB" id="A0A926WIR3"/>
<evidence type="ECO:0000256" key="1">
    <source>
        <dbReference type="SAM" id="MobiDB-lite"/>
    </source>
</evidence>
<dbReference type="EMBL" id="JACJQU010000008">
    <property type="protein sequence ID" value="MBD2294827.1"/>
    <property type="molecule type" value="Genomic_DNA"/>
</dbReference>
<evidence type="ECO:0000313" key="3">
    <source>
        <dbReference type="Proteomes" id="UP000662185"/>
    </source>
</evidence>
<gene>
    <name evidence="2" type="ORF">H6G06_15380</name>
</gene>
<dbReference type="InterPro" id="IPR002636">
    <property type="entry name" value="DUF29"/>
</dbReference>
<keyword evidence="3" id="KW-1185">Reference proteome</keyword>
<protein>
    <submittedName>
        <fullName evidence="2">DUF29 domain-containing protein</fullName>
    </submittedName>
</protein>
<evidence type="ECO:0000313" key="2">
    <source>
        <dbReference type="EMBL" id="MBD2294827.1"/>
    </source>
</evidence>
<feature type="compositionally biased region" description="Polar residues" evidence="1">
    <location>
        <begin position="142"/>
        <end position="158"/>
    </location>
</feature>
<proteinExistence type="predicted"/>
<organism evidence="2 3">
    <name type="scientific">Anabaena sphaerica FACHB-251</name>
    <dbReference type="NCBI Taxonomy" id="2692883"/>
    <lineage>
        <taxon>Bacteria</taxon>
        <taxon>Bacillati</taxon>
        <taxon>Cyanobacteriota</taxon>
        <taxon>Cyanophyceae</taxon>
        <taxon>Nostocales</taxon>
        <taxon>Nostocaceae</taxon>
        <taxon>Anabaena</taxon>
    </lineage>
</organism>
<comment type="caution">
    <text evidence="2">The sequence shown here is derived from an EMBL/GenBank/DDBJ whole genome shotgun (WGS) entry which is preliminary data.</text>
</comment>
<dbReference type="PANTHER" id="PTHR34235">
    <property type="entry name" value="SLR1203 PROTEIN-RELATED"/>
    <property type="match status" value="1"/>
</dbReference>
<dbReference type="RefSeq" id="WP_190561595.1">
    <property type="nucleotide sequence ID" value="NZ_JACJQU010000008.1"/>
</dbReference>
<reference evidence="3" key="1">
    <citation type="journal article" date="2020" name="ISME J.">
        <title>Comparative genomics reveals insights into cyanobacterial evolution and habitat adaptation.</title>
        <authorList>
            <person name="Chen M.Y."/>
            <person name="Teng W.K."/>
            <person name="Zhao L."/>
            <person name="Hu C.X."/>
            <person name="Zhou Y.K."/>
            <person name="Han B.P."/>
            <person name="Song L.R."/>
            <person name="Shu W.S."/>
        </authorList>
    </citation>
    <scope>NUCLEOTIDE SEQUENCE [LARGE SCALE GENOMIC DNA]</scope>
    <source>
        <strain evidence="3">FACHB-251</strain>
    </source>
</reference>
<accession>A0A926WIR3</accession>
<dbReference type="Gene3D" id="1.20.1220.20">
    <property type="entry name" value="Uncharcterised protein PF01724"/>
    <property type="match status" value="1"/>
</dbReference>
<feature type="region of interest" description="Disordered" evidence="1">
    <location>
        <begin position="139"/>
        <end position="158"/>
    </location>
</feature>
<sequence length="158" mass="18423">MTATQPTAVTNSNLYNEDFYLWIETTAKLLKNGNFAEIDLTNLIEEIESMGRSEKRALKSNLLVLLMHLLKYKYQLYQPDKCSNSWLSTIFEHRRRLKEELTESPSLKKYFCDVFKESYQDARKQASLETGLSLDTFPVDSPFTTEESLNQDYLPEQS</sequence>